<evidence type="ECO:0000313" key="3">
    <source>
        <dbReference type="EMBL" id="AIA85890.1"/>
    </source>
</evidence>
<dbReference type="SUPFAM" id="SSF53474">
    <property type="entry name" value="alpha/beta-Hydrolases"/>
    <property type="match status" value="1"/>
</dbReference>
<dbReference type="Gene3D" id="3.40.50.1820">
    <property type="entry name" value="alpha/beta hydrolase"/>
    <property type="match status" value="1"/>
</dbReference>
<dbReference type="Pfam" id="PF00326">
    <property type="entry name" value="Peptidase_S9"/>
    <property type="match status" value="1"/>
</dbReference>
<dbReference type="AlphaFoldDB" id="A0A060BYQ9"/>
<sequence length="106" mass="12069">MGPGFADDQTGGDMFTTAGVKKLWDFSPLKYVSFVKTPILIIHSDCDYRCPIPGGYEFFTALVNEGVEARVVVFHGENHELSRSGKPLHRIRRLKEIESWFDKHVK</sequence>
<evidence type="ECO:0000259" key="2">
    <source>
        <dbReference type="Pfam" id="PF00326"/>
    </source>
</evidence>
<feature type="domain" description="Peptidase S9 prolyl oligopeptidase catalytic" evidence="2">
    <location>
        <begin position="23"/>
        <end position="105"/>
    </location>
</feature>
<dbReference type="EMBL" id="KF118628">
    <property type="protein sequence ID" value="AIA85890.1"/>
    <property type="molecule type" value="Genomic_DNA"/>
</dbReference>
<proteinExistence type="predicted"/>
<protein>
    <submittedName>
        <fullName evidence="3">Peptidase_S9</fullName>
    </submittedName>
</protein>
<dbReference type="GO" id="GO:0006508">
    <property type="term" value="P:proteolysis"/>
    <property type="evidence" value="ECO:0007669"/>
    <property type="project" value="InterPro"/>
</dbReference>
<dbReference type="PANTHER" id="PTHR42776">
    <property type="entry name" value="SERINE PEPTIDASE S9 FAMILY MEMBER"/>
    <property type="match status" value="1"/>
</dbReference>
<dbReference type="InterPro" id="IPR001375">
    <property type="entry name" value="Peptidase_S9_cat"/>
</dbReference>
<dbReference type="InterPro" id="IPR029058">
    <property type="entry name" value="AB_hydrolase_fold"/>
</dbReference>
<accession>A0A060BYQ9</accession>
<keyword evidence="1" id="KW-0378">Hydrolase</keyword>
<evidence type="ECO:0000256" key="1">
    <source>
        <dbReference type="ARBA" id="ARBA00022801"/>
    </source>
</evidence>
<reference evidence="3" key="1">
    <citation type="journal article" date="2013" name="Environ. Microbiol.">
        <title>Seasonally variable intestinal metagenomes of the red palm weevil (Rhynchophorus ferrugineus).</title>
        <authorList>
            <person name="Jia S."/>
            <person name="Zhang X."/>
            <person name="Zhang G."/>
            <person name="Yin A."/>
            <person name="Zhang S."/>
            <person name="Li F."/>
            <person name="Wang L."/>
            <person name="Zhao D."/>
            <person name="Yun Q."/>
            <person name="Tala"/>
            <person name="Wang J."/>
            <person name="Sun G."/>
            <person name="Baabdullah M."/>
            <person name="Yu X."/>
            <person name="Hu S."/>
            <person name="Al-Mssallem I.S."/>
            <person name="Yu J."/>
        </authorList>
    </citation>
    <scope>NUCLEOTIDE SEQUENCE</scope>
</reference>
<name>A0A060BYQ9_9EURY</name>
<organism evidence="3">
    <name type="scientific">uncultured Pyrococcus sp</name>
    <dbReference type="NCBI Taxonomy" id="1434684"/>
    <lineage>
        <taxon>Archaea</taxon>
        <taxon>Methanobacteriati</taxon>
        <taxon>Methanobacteriota</taxon>
        <taxon>Thermococci</taxon>
        <taxon>Thermococcales</taxon>
        <taxon>Thermococcaceae</taxon>
        <taxon>Pyrococcus</taxon>
        <taxon>environmental samples</taxon>
    </lineage>
</organism>
<dbReference type="PANTHER" id="PTHR42776:SF27">
    <property type="entry name" value="DIPEPTIDYL PEPTIDASE FAMILY MEMBER 6"/>
    <property type="match status" value="1"/>
</dbReference>
<dbReference type="GO" id="GO:0004252">
    <property type="term" value="F:serine-type endopeptidase activity"/>
    <property type="evidence" value="ECO:0007669"/>
    <property type="project" value="TreeGrafter"/>
</dbReference>